<organism evidence="2 3">
    <name type="scientific">Intestinicryptomonas porci</name>
    <dbReference type="NCBI Taxonomy" id="2926320"/>
    <lineage>
        <taxon>Bacteria</taxon>
        <taxon>Pseudomonadati</taxon>
        <taxon>Verrucomicrobiota</taxon>
        <taxon>Opitutia</taxon>
        <taxon>Opitutales</taxon>
        <taxon>Intestinicryptomonaceae</taxon>
        <taxon>Intestinicryptomonas</taxon>
    </lineage>
</organism>
<dbReference type="Pfam" id="PF02661">
    <property type="entry name" value="Fic"/>
    <property type="match status" value="1"/>
</dbReference>
<dbReference type="SUPFAM" id="SSF140931">
    <property type="entry name" value="Fic-like"/>
    <property type="match status" value="1"/>
</dbReference>
<evidence type="ECO:0000313" key="2">
    <source>
        <dbReference type="EMBL" id="MDX8416128.1"/>
    </source>
</evidence>
<dbReference type="InterPro" id="IPR040198">
    <property type="entry name" value="Fido_containing"/>
</dbReference>
<feature type="domain" description="Fido" evidence="1">
    <location>
        <begin position="98"/>
        <end position="240"/>
    </location>
</feature>
<dbReference type="RefSeq" id="WP_370397581.1">
    <property type="nucleotide sequence ID" value="NZ_JALBUT010000009.1"/>
</dbReference>
<protein>
    <submittedName>
        <fullName evidence="2">Fic family protein</fullName>
    </submittedName>
</protein>
<dbReference type="Pfam" id="PF21247">
    <property type="entry name" value="Fic-like_C"/>
    <property type="match status" value="1"/>
</dbReference>
<dbReference type="PANTHER" id="PTHR13504:SF38">
    <property type="entry name" value="FIDO DOMAIN-CONTAINING PROTEIN"/>
    <property type="match status" value="1"/>
</dbReference>
<dbReference type="EMBL" id="JALBUT010000009">
    <property type="protein sequence ID" value="MDX8416128.1"/>
    <property type="molecule type" value="Genomic_DNA"/>
</dbReference>
<dbReference type="Gene3D" id="1.10.3290.10">
    <property type="entry name" value="Fido-like domain"/>
    <property type="match status" value="1"/>
</dbReference>
<dbReference type="PANTHER" id="PTHR13504">
    <property type="entry name" value="FIDO DOMAIN-CONTAINING PROTEIN DDB_G0283145"/>
    <property type="match status" value="1"/>
</dbReference>
<evidence type="ECO:0000313" key="3">
    <source>
        <dbReference type="Proteomes" id="UP001275932"/>
    </source>
</evidence>
<name>A0ABU4WK26_9BACT</name>
<proteinExistence type="predicted"/>
<comment type="caution">
    <text evidence="2">The sequence shown here is derived from an EMBL/GenBank/DDBJ whole genome shotgun (WGS) entry which is preliminary data.</text>
</comment>
<reference evidence="2 3" key="1">
    <citation type="submission" date="2022-03" db="EMBL/GenBank/DDBJ databases">
        <title>Novel taxa within the pig intestine.</title>
        <authorList>
            <person name="Wylensek D."/>
            <person name="Bishof K."/>
            <person name="Afrizal A."/>
            <person name="Clavel T."/>
        </authorList>
    </citation>
    <scope>NUCLEOTIDE SEQUENCE [LARGE SCALE GENOMIC DNA]</scope>
    <source>
        <strain evidence="2 3">CLA-KB-P66</strain>
    </source>
</reference>
<gene>
    <name evidence="2" type="ORF">MOX91_08075</name>
</gene>
<sequence>MEYFYNPPFSISADMLNLVAEISEMVGALSDVSAPIHLRKDNKIRSIHSSLAIENNTLSLEQVSAIIDGKKVLGLKREIDEVKNAYACYGLISQLSPHKISDLLKAHAAMMSGLVENSGNFRTGGVAVFKGDEVVHMAPPASEVHALMERLMGWLKMSEVHPLIKSCVFHYEFEFIHPFADGNGRMGRFWQSLILSKWNKIFSYLPIETVIYENQQEYYDVLNIANKNGNSTEFVEFMLKALKKALQQFAAPAPHSENEYIDKLIKTMGNREMSAMEIMAKLGLKNRANFRKNYLVPALDGNFIVPTSNIKNNPRQKYRLANR</sequence>
<evidence type="ECO:0000259" key="1">
    <source>
        <dbReference type="PROSITE" id="PS51459"/>
    </source>
</evidence>
<dbReference type="Proteomes" id="UP001275932">
    <property type="component" value="Unassembled WGS sequence"/>
</dbReference>
<dbReference type="InterPro" id="IPR049514">
    <property type="entry name" value="Fic-like_C"/>
</dbReference>
<dbReference type="PROSITE" id="PS51459">
    <property type="entry name" value="FIDO"/>
    <property type="match status" value="1"/>
</dbReference>
<dbReference type="InterPro" id="IPR003812">
    <property type="entry name" value="Fido"/>
</dbReference>
<dbReference type="InterPro" id="IPR036597">
    <property type="entry name" value="Fido-like_dom_sf"/>
</dbReference>
<accession>A0ABU4WK26</accession>
<keyword evidence="3" id="KW-1185">Reference proteome</keyword>